<dbReference type="InterPro" id="IPR026983">
    <property type="entry name" value="DHC"/>
</dbReference>
<dbReference type="FunFam" id="1.20.920.30:FF:000005">
    <property type="entry name" value="Dynein, axonemal, heavy chain 2"/>
    <property type="match status" value="1"/>
</dbReference>
<dbReference type="AlphaFoldDB" id="A0A7J6SXJ6"/>
<dbReference type="PANTHER" id="PTHR22878:SF70">
    <property type="entry name" value="DYNEIN HEAVY CHAIN 2, AXONEMAL"/>
    <property type="match status" value="1"/>
</dbReference>
<dbReference type="InterPro" id="IPR027417">
    <property type="entry name" value="P-loop_NTPase"/>
</dbReference>
<feature type="domain" description="Dynein heavy chain 3 AAA+ lid" evidence="1">
    <location>
        <begin position="65"/>
        <end position="160"/>
    </location>
</feature>
<evidence type="ECO:0000313" key="3">
    <source>
        <dbReference type="Proteomes" id="UP000553632"/>
    </source>
</evidence>
<dbReference type="GO" id="GO:0051959">
    <property type="term" value="F:dynein light intermediate chain binding"/>
    <property type="evidence" value="ECO:0007669"/>
    <property type="project" value="InterPro"/>
</dbReference>
<dbReference type="SUPFAM" id="SSF52540">
    <property type="entry name" value="P-loop containing nucleoside triphosphate hydrolases"/>
    <property type="match status" value="1"/>
</dbReference>
<dbReference type="GO" id="GO:0045505">
    <property type="term" value="F:dynein intermediate chain binding"/>
    <property type="evidence" value="ECO:0007669"/>
    <property type="project" value="InterPro"/>
</dbReference>
<evidence type="ECO:0000313" key="2">
    <source>
        <dbReference type="EMBL" id="KAF4737628.1"/>
    </source>
</evidence>
<organism evidence="2 3">
    <name type="scientific">Perkinsus olseni</name>
    <name type="common">Perkinsus atlanticus</name>
    <dbReference type="NCBI Taxonomy" id="32597"/>
    <lineage>
        <taxon>Eukaryota</taxon>
        <taxon>Sar</taxon>
        <taxon>Alveolata</taxon>
        <taxon>Perkinsozoa</taxon>
        <taxon>Perkinsea</taxon>
        <taxon>Perkinsida</taxon>
        <taxon>Perkinsidae</taxon>
        <taxon>Perkinsus</taxon>
    </lineage>
</organism>
<dbReference type="GO" id="GO:0030286">
    <property type="term" value="C:dynein complex"/>
    <property type="evidence" value="ECO:0007669"/>
    <property type="project" value="InterPro"/>
</dbReference>
<feature type="non-terminal residue" evidence="2">
    <location>
        <position position="1"/>
    </location>
</feature>
<dbReference type="GO" id="GO:0007018">
    <property type="term" value="P:microtubule-based movement"/>
    <property type="evidence" value="ECO:0007669"/>
    <property type="project" value="InterPro"/>
</dbReference>
<keyword evidence="3" id="KW-1185">Reference proteome</keyword>
<dbReference type="EMBL" id="JABANO010014993">
    <property type="protein sequence ID" value="KAF4737628.1"/>
    <property type="molecule type" value="Genomic_DNA"/>
</dbReference>
<gene>
    <name evidence="2" type="ORF">FOZ63_016332</name>
</gene>
<dbReference type="Pfam" id="PF12775">
    <property type="entry name" value="AAA_7"/>
    <property type="match status" value="1"/>
</dbReference>
<reference evidence="2 3" key="1">
    <citation type="submission" date="2020-04" db="EMBL/GenBank/DDBJ databases">
        <title>Perkinsus olseni comparative genomics.</title>
        <authorList>
            <person name="Bogema D.R."/>
        </authorList>
    </citation>
    <scope>NUCLEOTIDE SEQUENCE [LARGE SCALE GENOMIC DNA]</scope>
    <source>
        <strain evidence="2 3">ATCC PRA-207</strain>
    </source>
</reference>
<sequence length="230" mass="26723">MQYLAAMGPPGGGKNDITDRYSRQFNLIFVTPFDDESLARIFTTMVQKFFGVMPREVAGNAATVVAATIEVYNTMSAEMLPTPAKSHYTFNLRDLSKVFQGICQCTRESLPKVDDLAKCWMHECQRVFEDRLVNKPDRNWFFFLIKRLLDRHFKKQYDQVVKQEPIVFASFVDPKSTSYMEVQDHQKLQEKMNTCLEDFNAVSKIRMDLVLFTAFIQHICRVVRVLKLPL</sequence>
<dbReference type="OMA" id="WFFFLIK"/>
<proteinExistence type="predicted"/>
<dbReference type="Pfam" id="PF17857">
    <property type="entry name" value="AAA_lid_1"/>
    <property type="match status" value="1"/>
</dbReference>
<protein>
    <recommendedName>
        <fullName evidence="1">Dynein heavy chain 3 AAA+ lid domain-containing protein</fullName>
    </recommendedName>
</protein>
<dbReference type="InterPro" id="IPR041589">
    <property type="entry name" value="DNAH3_AAA_lid_1"/>
</dbReference>
<evidence type="ECO:0000259" key="1">
    <source>
        <dbReference type="Pfam" id="PF17857"/>
    </source>
</evidence>
<dbReference type="Gene3D" id="1.20.920.30">
    <property type="match status" value="1"/>
</dbReference>
<accession>A0A7J6SXJ6</accession>
<dbReference type="Proteomes" id="UP000553632">
    <property type="component" value="Unassembled WGS sequence"/>
</dbReference>
<name>A0A7J6SXJ6_PEROL</name>
<comment type="caution">
    <text evidence="2">The sequence shown here is derived from an EMBL/GenBank/DDBJ whole genome shotgun (WGS) entry which is preliminary data.</text>
</comment>
<dbReference type="PANTHER" id="PTHR22878">
    <property type="entry name" value="DYNEIN HEAVY CHAIN 6, AXONEMAL-LIKE-RELATED"/>
    <property type="match status" value="1"/>
</dbReference>